<protein>
    <recommendedName>
        <fullName evidence="1">BTB/POZ domain-containing protein 16</fullName>
    </recommendedName>
</protein>
<organism evidence="3 4">
    <name type="scientific">Lottia gigantea</name>
    <name type="common">Giant owl limpet</name>
    <dbReference type="NCBI Taxonomy" id="225164"/>
    <lineage>
        <taxon>Eukaryota</taxon>
        <taxon>Metazoa</taxon>
        <taxon>Spiralia</taxon>
        <taxon>Lophotrochozoa</taxon>
        <taxon>Mollusca</taxon>
        <taxon>Gastropoda</taxon>
        <taxon>Patellogastropoda</taxon>
        <taxon>Lottioidea</taxon>
        <taxon>Lottiidae</taxon>
        <taxon>Lottia</taxon>
    </lineage>
</organism>
<gene>
    <name evidence="3" type="ORF">LOTGIDRAFT_231748</name>
</gene>
<dbReference type="Pfam" id="PF21059">
    <property type="entry name" value="BTBD16_C"/>
    <property type="match status" value="1"/>
</dbReference>
<dbReference type="Gene3D" id="3.30.710.10">
    <property type="entry name" value="Potassium Channel Kv1.1, Chain A"/>
    <property type="match status" value="1"/>
</dbReference>
<dbReference type="Pfam" id="PF23998">
    <property type="entry name" value="BTB_BTBDG"/>
    <property type="match status" value="2"/>
</dbReference>
<dbReference type="RefSeq" id="XP_009052479.1">
    <property type="nucleotide sequence ID" value="XM_009054231.1"/>
</dbReference>
<dbReference type="InterPro" id="IPR000210">
    <property type="entry name" value="BTB/POZ_dom"/>
</dbReference>
<feature type="domain" description="BTB" evidence="2">
    <location>
        <begin position="181"/>
        <end position="333"/>
    </location>
</feature>
<evidence type="ECO:0000256" key="1">
    <source>
        <dbReference type="ARBA" id="ARBA00016271"/>
    </source>
</evidence>
<dbReference type="CDD" id="cd18492">
    <property type="entry name" value="BACK_BTBD16"/>
    <property type="match status" value="1"/>
</dbReference>
<dbReference type="PANTHER" id="PTHR46843:SF1">
    <property type="entry name" value="BTB_POZ DOMAIN-CONTAINING PROTEIN 16"/>
    <property type="match status" value="1"/>
</dbReference>
<proteinExistence type="predicted"/>
<dbReference type="OMA" id="RHTDLEF"/>
<dbReference type="GeneID" id="20248699"/>
<dbReference type="InterPro" id="IPR056426">
    <property type="entry name" value="BTB_BTBDG"/>
</dbReference>
<dbReference type="SUPFAM" id="SSF54695">
    <property type="entry name" value="POZ domain"/>
    <property type="match status" value="1"/>
</dbReference>
<dbReference type="InterPro" id="IPR042833">
    <property type="entry name" value="BTBD16"/>
</dbReference>
<evidence type="ECO:0000313" key="3">
    <source>
        <dbReference type="EMBL" id="ESO96995.1"/>
    </source>
</evidence>
<dbReference type="KEGG" id="lgi:LOTGIDRAFT_231748"/>
<keyword evidence="4" id="KW-1185">Reference proteome</keyword>
<dbReference type="PANTHER" id="PTHR46843">
    <property type="entry name" value="BTB/POZ DOMAIN-CONTAINING PROTEIN 16"/>
    <property type="match status" value="1"/>
</dbReference>
<evidence type="ECO:0000313" key="4">
    <source>
        <dbReference type="Proteomes" id="UP000030746"/>
    </source>
</evidence>
<dbReference type="OrthoDB" id="6359943at2759"/>
<sequence length="635" mass="72404">MNVCSKSFSCKNLIHLKRKHLYENFVKEKSGKNDFPTSARCRVRNQVGQTNRWRLPESLYSDLLGSTQAIKAINTSLNHSIMSIISAESPKLMNTNTDINQVYSYRMSEDRPYRPVCANYSSISVLPIKSSTRFSPASNNVMERSHTMPVFGMEKPKTPANATPRDLFMYHSKKSLGATRPDIVLKCLKTEWELHRPFIRKSETLTQLLQAANQDKTQVYHKNSSTEGLDEFLSDSVYHKNNKVKVEGNGTGTEHPTDLGIQNKKRGNTVLIITLNITDINVTRRAMAIALGSLYSDDIVIPEEEAGSILAAACVLGFKQLMDRCKEMILSHINNRTVCKYHQAASKYDQDILTDACERWLELNLIPHVASQIQLRDVPLELLQKILRSNRLFVYNEYSVYKTLAYWVFFQLNPDLHLMPSHSSILSFFNSLSKSSSLIEKEEGQSYAPLFSALRLHGITDTCNVQDMQMTNIIPQKWLVDLLSQHYNSLQAGGDMPSFKNFNQSAIRYGFIIDTEPHYHSEIISLHGFHFELKAVRQGNCKTYVVSLQRLKPGDPVLSFRQCERQTFSMRPDRMVRYNITVNHYDNTHQLHQQTTGVMSHKFGLGEKTSRSGSLKVENAEQPIFVSLSLLFPQS</sequence>
<evidence type="ECO:0000259" key="2">
    <source>
        <dbReference type="SMART" id="SM00225"/>
    </source>
</evidence>
<dbReference type="SMART" id="SM00225">
    <property type="entry name" value="BTB"/>
    <property type="match status" value="1"/>
</dbReference>
<accession>V4AQA9</accession>
<dbReference type="InterPro" id="IPR011333">
    <property type="entry name" value="SKP1/BTB/POZ_sf"/>
</dbReference>
<dbReference type="Proteomes" id="UP000030746">
    <property type="component" value="Unassembled WGS sequence"/>
</dbReference>
<reference evidence="3 4" key="1">
    <citation type="journal article" date="2013" name="Nature">
        <title>Insights into bilaterian evolution from three spiralian genomes.</title>
        <authorList>
            <person name="Simakov O."/>
            <person name="Marletaz F."/>
            <person name="Cho S.J."/>
            <person name="Edsinger-Gonzales E."/>
            <person name="Havlak P."/>
            <person name="Hellsten U."/>
            <person name="Kuo D.H."/>
            <person name="Larsson T."/>
            <person name="Lv J."/>
            <person name="Arendt D."/>
            <person name="Savage R."/>
            <person name="Osoegawa K."/>
            <person name="de Jong P."/>
            <person name="Grimwood J."/>
            <person name="Chapman J.A."/>
            <person name="Shapiro H."/>
            <person name="Aerts A."/>
            <person name="Otillar R.P."/>
            <person name="Terry A.Y."/>
            <person name="Boore J.L."/>
            <person name="Grigoriev I.V."/>
            <person name="Lindberg D.R."/>
            <person name="Seaver E.C."/>
            <person name="Weisblat D.A."/>
            <person name="Putnam N.H."/>
            <person name="Rokhsar D.S."/>
        </authorList>
    </citation>
    <scope>NUCLEOTIDE SEQUENCE [LARGE SCALE GENOMIC DNA]</scope>
</reference>
<dbReference type="InterPro" id="IPR048859">
    <property type="entry name" value="BTBD16_C"/>
</dbReference>
<dbReference type="Pfam" id="PF07707">
    <property type="entry name" value="BACK"/>
    <property type="match status" value="1"/>
</dbReference>
<dbReference type="AlphaFoldDB" id="V4AQA9"/>
<name>V4AQA9_LOTGI</name>
<dbReference type="InterPro" id="IPR011705">
    <property type="entry name" value="BACK"/>
</dbReference>
<dbReference type="EMBL" id="KB201362">
    <property type="protein sequence ID" value="ESO96995.1"/>
    <property type="molecule type" value="Genomic_DNA"/>
</dbReference>
<dbReference type="HOGENOM" id="CLU_025904_0_0_1"/>
<dbReference type="CTD" id="20248699"/>